<evidence type="ECO:0000313" key="1">
    <source>
        <dbReference type="EMBL" id="MEO3939816.1"/>
    </source>
</evidence>
<dbReference type="Proteomes" id="UP001448614">
    <property type="component" value="Unassembled WGS sequence"/>
</dbReference>
<sequence length="369" mass="41119">MQNKIAELGASVPDFAYVDVNKLHFDPHNPRFPRSVDGENSVAVLDFMLDDANLIDLMRSIATQGFFPGEPLLVSPHDANEGEWVVIEGNRRLAAAKLLLQPDLAPTRIQAVRTVVENSDSLPERLPCLQFNNRGDILQHLGYRHVTGIKEWDPLAKARYLQQRYESLTGDQAHRFRYLARSIGSRSDYVGRLLTALMIYENIENRNYFDIDNLSEGTLEFSLITSVLAYENIVQYLGLSSAQSAKVSELDVDALRWLVIWVFQKKTGKRTILGESRNIKLLAEAVSHPRSLAALRGGQPLSVAAKLSGAASESFRLAIISAKENVSLARDYASDLEEVEPVDIGLVDELFQEVKGLRSALRDLADGDD</sequence>
<dbReference type="CDD" id="cd16387">
    <property type="entry name" value="ParB_N_Srx"/>
    <property type="match status" value="1"/>
</dbReference>
<dbReference type="Gene3D" id="3.90.1530.10">
    <property type="entry name" value="Conserved hypothetical protein from pyrococcus furiosus pfu- 392566-001, ParB domain"/>
    <property type="match status" value="1"/>
</dbReference>
<dbReference type="SUPFAM" id="SSF110849">
    <property type="entry name" value="ParB/Sulfiredoxin"/>
    <property type="match status" value="1"/>
</dbReference>
<organism evidence="1 2">
    <name type="scientific">Paenarthrobacter nicotinovorans</name>
    <name type="common">Arthrobacter nicotinovorans</name>
    <dbReference type="NCBI Taxonomy" id="29320"/>
    <lineage>
        <taxon>Bacteria</taxon>
        <taxon>Bacillati</taxon>
        <taxon>Actinomycetota</taxon>
        <taxon>Actinomycetes</taxon>
        <taxon>Micrococcales</taxon>
        <taxon>Micrococcaceae</taxon>
        <taxon>Paenarthrobacter</taxon>
    </lineage>
</organism>
<keyword evidence="2" id="KW-1185">Reference proteome</keyword>
<reference evidence="1 2" key="1">
    <citation type="journal article" date="2024" name="Appl. Microbiol. Biotechnol.">
        <title>Biosynthetic gene clusters with biotechnological applications in novel Antarctic isolates from Actinomycetota.</title>
        <authorList>
            <person name="Bruna P."/>
            <person name="Nunez-Montero K."/>
            <person name="Contreras M.J."/>
            <person name="Leal K."/>
            <person name="Garcia M."/>
            <person name="Abanto M."/>
            <person name="Barrientos L."/>
        </authorList>
    </citation>
    <scope>NUCLEOTIDE SEQUENCE [LARGE SCALE GENOMIC DNA]</scope>
    <source>
        <strain evidence="1 2">Se16.17</strain>
    </source>
</reference>
<protein>
    <submittedName>
        <fullName evidence="1">ParB/Srx family N-terminal domain-containing protein</fullName>
    </submittedName>
</protein>
<proteinExistence type="predicted"/>
<accession>A0ABV0GMN4</accession>
<dbReference type="EMBL" id="JBBMFV010000004">
    <property type="protein sequence ID" value="MEO3939816.1"/>
    <property type="molecule type" value="Genomic_DNA"/>
</dbReference>
<name>A0ABV0GMN4_PAENI</name>
<gene>
    <name evidence="1" type="ORF">V3C41_01885</name>
</gene>
<dbReference type="RefSeq" id="WP_347781694.1">
    <property type="nucleotide sequence ID" value="NZ_JBBMFV010000004.1"/>
</dbReference>
<comment type="caution">
    <text evidence="1">The sequence shown here is derived from an EMBL/GenBank/DDBJ whole genome shotgun (WGS) entry which is preliminary data.</text>
</comment>
<evidence type="ECO:0000313" key="2">
    <source>
        <dbReference type="Proteomes" id="UP001448614"/>
    </source>
</evidence>
<dbReference type="InterPro" id="IPR036086">
    <property type="entry name" value="ParB/Sulfiredoxin_sf"/>
</dbReference>